<dbReference type="InterPro" id="IPR002404">
    <property type="entry name" value="IRS_PTB"/>
</dbReference>
<dbReference type="PROSITE" id="PS50003">
    <property type="entry name" value="PH_DOMAIN"/>
    <property type="match status" value="1"/>
</dbReference>
<dbReference type="CDD" id="cd13165">
    <property type="entry name" value="PTB_DOK7"/>
    <property type="match status" value="1"/>
</dbReference>
<dbReference type="GO" id="GO:0007528">
    <property type="term" value="P:neuromuscular junction development"/>
    <property type="evidence" value="ECO:0007669"/>
    <property type="project" value="TreeGrafter"/>
</dbReference>
<feature type="domain" description="IRS-type PTB" evidence="4">
    <location>
        <begin position="106"/>
        <end position="211"/>
    </location>
</feature>
<feature type="compositionally biased region" description="Low complexity" evidence="2">
    <location>
        <begin position="370"/>
        <end position="387"/>
    </location>
</feature>
<keyword evidence="1" id="KW-0175">Coiled coil</keyword>
<dbReference type="Gene3D" id="3.40.50.12690">
    <property type="match status" value="1"/>
</dbReference>
<feature type="compositionally biased region" description="Basic and acidic residues" evidence="2">
    <location>
        <begin position="631"/>
        <end position="645"/>
    </location>
</feature>
<feature type="region of interest" description="Disordered" evidence="2">
    <location>
        <begin position="887"/>
        <end position="914"/>
    </location>
</feature>
<dbReference type="PANTHER" id="PTHR21636:SF2">
    <property type="entry name" value="PROTEIN DOK-7"/>
    <property type="match status" value="1"/>
</dbReference>
<dbReference type="InterPro" id="IPR011993">
    <property type="entry name" value="PH-like_dom_sf"/>
</dbReference>
<feature type="compositionally biased region" description="Gly residues" evidence="2">
    <location>
        <begin position="335"/>
        <end position="345"/>
    </location>
</feature>
<dbReference type="EMBL" id="JAOPHQ010004844">
    <property type="protein sequence ID" value="KAK0137897.1"/>
    <property type="molecule type" value="Genomic_DNA"/>
</dbReference>
<dbReference type="InterPro" id="IPR037748">
    <property type="entry name" value="Dok-7_PTB"/>
</dbReference>
<gene>
    <name evidence="5" type="primary">dok7_1</name>
    <name evidence="5" type="ORF">N1851_025907</name>
</gene>
<evidence type="ECO:0000256" key="1">
    <source>
        <dbReference type="SAM" id="Coils"/>
    </source>
</evidence>
<dbReference type="AlphaFoldDB" id="A0AA47MD48"/>
<dbReference type="SUPFAM" id="SSF52266">
    <property type="entry name" value="SGNH hydrolase"/>
    <property type="match status" value="1"/>
</dbReference>
<evidence type="ECO:0000256" key="2">
    <source>
        <dbReference type="SAM" id="MobiDB-lite"/>
    </source>
</evidence>
<comment type="caution">
    <text evidence="5">The sequence shown here is derived from an EMBL/GenBank/DDBJ whole genome shotgun (WGS) entry which is preliminary data.</text>
</comment>
<feature type="compositionally biased region" description="Low complexity" evidence="2">
    <location>
        <begin position="457"/>
        <end position="469"/>
    </location>
</feature>
<feature type="coiled-coil region" evidence="1">
    <location>
        <begin position="223"/>
        <end position="250"/>
    </location>
</feature>
<feature type="compositionally biased region" description="Basic and acidic residues" evidence="2">
    <location>
        <begin position="895"/>
        <end position="913"/>
    </location>
</feature>
<feature type="region of interest" description="Disordered" evidence="2">
    <location>
        <begin position="557"/>
        <end position="602"/>
    </location>
</feature>
<feature type="region of interest" description="Disordered" evidence="2">
    <location>
        <begin position="331"/>
        <end position="413"/>
    </location>
</feature>
<sequence>MTDSVVVEGYVRFRDGKKWKTRWIVLRKPSPVADCLMLLVFKDKSDKARGHAERASVTLEDICGLEVSGQGLEGAPYTLAVLCLSQAAILGFDSKDTLLAWEVRIRYSLGEVHRFNVGVLPGTKLEGGPATLHLCNNLLALARDTPPVVIGHWNLPDLRRYGPVPNGFVFEGGTRCGYWAGVFFVASAESEHISFLFDCIVRGVSPTRSPFGLQPVLPDPSGSQAAVQAEEKVNQEAQELERRVSLLSHRYSTASSVYAPSAGDDRSISGSSDASDTSQSDGSIGSRLTVWAEPGPAPGPVLCPGLGPGASTTAASPIGFARLTMPSVERLSISHGGGAGGGGGTHPAAKPPRQLQEIGRQHSSDSGIATTGSHSSYSSSFSSYTGSLDGASGEEYTPSAGPTLASPPQAAADIPSACTCNPLSALGHDYQVPTSLRRLYDAPKSVAKDDDDDEPHPTATPTPTTATTPLTWDCVPITLSSPPHPLAESVKAGVGVVGSLSPPPPHPELVQSGESRRSRVAPPGDSCQTCTSKTVSAICATCGGYKDITFPNPADQGVETPVCPSGAPTEPGRTSSPLTVSEEADASPLTRGAMPGSERLTEAVVVQKKRPTSLPKKGREKLTSLLADLLGHTDSDTGSHRRSEAKNSASGLYESMSSALGTKLKPERFHTLRLAASPEMNPPREKSTLIYENCVKCIGDHCHPPPRFPPSQNHHGSNISLDAGKVPRKGATMDAAAPPRGLRHLHAHACGAPALDGECRHSDMTFGLSVAVEENTVNSKEEDCRGDPAYEVMERNSEAEEKAKYEPLGSGGPLRFLQEPEGAFFAFPPEGPVPERLRLGDGVTYVNIPISPTSKKQLNYMELEIQEAGGPSVRGAATHLPAQKNRFASLLQDPDSPKERSSSSTGERYEAKSYTKRLQKELTTGPQTLIVGDGAVNKTKHFFGKNTKVLCFTNDMVSDISQKILEITAEHPTVKSLVIHTGALDVVKQQSEVLKQDFIDLLNKVRCLNTEVSISGPLPTVRRGDERFSRLLMLNRWLKDTCAAQSVNFIDNFNIFWERRHLFEADGFCLNNGSTKYAHIDITATETAHKVGTQHALGREEGLHALELRRRGAPQ</sequence>
<dbReference type="SUPFAM" id="SSF50729">
    <property type="entry name" value="PH domain-like"/>
    <property type="match status" value="2"/>
</dbReference>
<evidence type="ECO:0000259" key="3">
    <source>
        <dbReference type="PROSITE" id="PS50003"/>
    </source>
</evidence>
<feature type="region of interest" description="Disordered" evidence="2">
    <location>
        <begin position="257"/>
        <end position="308"/>
    </location>
</feature>
<reference evidence="5" key="1">
    <citation type="journal article" date="2023" name="Front. Mar. Sci.">
        <title>A new Merluccius polli reference genome to investigate the effects of global change in West African waters.</title>
        <authorList>
            <person name="Mateo J.L."/>
            <person name="Blanco-Fernandez C."/>
            <person name="Garcia-Vazquez E."/>
            <person name="Machado-Schiaffino G."/>
        </authorList>
    </citation>
    <scope>NUCLEOTIDE SEQUENCE</scope>
    <source>
        <strain evidence="5">C29</strain>
        <tissue evidence="5">Fin</tissue>
    </source>
</reference>
<dbReference type="Gene3D" id="3.40.50.12700">
    <property type="match status" value="1"/>
</dbReference>
<proteinExistence type="predicted"/>
<feature type="domain" description="PH" evidence="3">
    <location>
        <begin position="4"/>
        <end position="110"/>
    </location>
</feature>
<dbReference type="PANTHER" id="PTHR21636">
    <property type="entry name" value="PROTEIN DOK-7"/>
    <property type="match status" value="1"/>
</dbReference>
<feature type="compositionally biased region" description="Low complexity" evidence="2">
    <location>
        <begin position="268"/>
        <end position="283"/>
    </location>
</feature>
<accession>A0AA47MD48</accession>
<feature type="region of interest" description="Disordered" evidence="2">
    <location>
        <begin position="631"/>
        <end position="650"/>
    </location>
</feature>
<dbReference type="Proteomes" id="UP001174136">
    <property type="component" value="Unassembled WGS sequence"/>
</dbReference>
<dbReference type="Gene3D" id="2.30.29.30">
    <property type="entry name" value="Pleckstrin-homology domain (PH domain)/Phosphotyrosine-binding domain (PTB)"/>
    <property type="match status" value="2"/>
</dbReference>
<keyword evidence="6" id="KW-1185">Reference proteome</keyword>
<protein>
    <submittedName>
        <fullName evidence="5">Protein Dok-7</fullName>
    </submittedName>
</protein>
<feature type="region of interest" description="Disordered" evidence="2">
    <location>
        <begin position="445"/>
        <end position="469"/>
    </location>
</feature>
<dbReference type="SMART" id="SM00233">
    <property type="entry name" value="PH"/>
    <property type="match status" value="1"/>
</dbReference>
<dbReference type="GO" id="GO:0019901">
    <property type="term" value="F:protein kinase binding"/>
    <property type="evidence" value="ECO:0007669"/>
    <property type="project" value="InterPro"/>
</dbReference>
<dbReference type="SMART" id="SM01244">
    <property type="entry name" value="IRS"/>
    <property type="match status" value="1"/>
</dbReference>
<dbReference type="PROSITE" id="PS51064">
    <property type="entry name" value="IRS_PTB"/>
    <property type="match status" value="1"/>
</dbReference>
<evidence type="ECO:0000313" key="6">
    <source>
        <dbReference type="Proteomes" id="UP001174136"/>
    </source>
</evidence>
<dbReference type="InterPro" id="IPR037746">
    <property type="entry name" value="Dok-7"/>
</dbReference>
<name>A0AA47MD48_MERPO</name>
<evidence type="ECO:0000259" key="4">
    <source>
        <dbReference type="PROSITE" id="PS51064"/>
    </source>
</evidence>
<feature type="region of interest" description="Disordered" evidence="2">
    <location>
        <begin position="499"/>
        <end position="526"/>
    </location>
</feature>
<organism evidence="5 6">
    <name type="scientific">Merluccius polli</name>
    <name type="common">Benguela hake</name>
    <name type="synonym">Merluccius cadenati</name>
    <dbReference type="NCBI Taxonomy" id="89951"/>
    <lineage>
        <taxon>Eukaryota</taxon>
        <taxon>Metazoa</taxon>
        <taxon>Chordata</taxon>
        <taxon>Craniata</taxon>
        <taxon>Vertebrata</taxon>
        <taxon>Euteleostomi</taxon>
        <taxon>Actinopterygii</taxon>
        <taxon>Neopterygii</taxon>
        <taxon>Teleostei</taxon>
        <taxon>Neoteleostei</taxon>
        <taxon>Acanthomorphata</taxon>
        <taxon>Zeiogadaria</taxon>
        <taxon>Gadariae</taxon>
        <taxon>Gadiformes</taxon>
        <taxon>Gadoidei</taxon>
        <taxon>Merlucciidae</taxon>
        <taxon>Merluccius</taxon>
    </lineage>
</organism>
<dbReference type="InterPro" id="IPR001849">
    <property type="entry name" value="PH_domain"/>
</dbReference>
<evidence type="ECO:0000313" key="5">
    <source>
        <dbReference type="EMBL" id="KAK0137897.1"/>
    </source>
</evidence>